<dbReference type="InterPro" id="IPR045851">
    <property type="entry name" value="AMP-bd_C_sf"/>
</dbReference>
<keyword evidence="6" id="KW-1185">Reference proteome</keyword>
<dbReference type="InterPro" id="IPR025110">
    <property type="entry name" value="AMP-bd_C"/>
</dbReference>
<evidence type="ECO:0000313" key="5">
    <source>
        <dbReference type="EMBL" id="NKY22997.1"/>
    </source>
</evidence>
<name>A0A7X6KVF6_9CELL</name>
<keyword evidence="2" id="KW-0436">Ligase</keyword>
<comment type="similarity">
    <text evidence="1">Belongs to the ATP-dependent AMP-binding enzyme family.</text>
</comment>
<evidence type="ECO:0000259" key="3">
    <source>
        <dbReference type="Pfam" id="PF00501"/>
    </source>
</evidence>
<dbReference type="RefSeq" id="WP_168630125.1">
    <property type="nucleotide sequence ID" value="NZ_BONL01000001.1"/>
</dbReference>
<dbReference type="PROSITE" id="PS00455">
    <property type="entry name" value="AMP_BINDING"/>
    <property type="match status" value="1"/>
</dbReference>
<dbReference type="Gene3D" id="3.40.50.12780">
    <property type="entry name" value="N-terminal domain of ligase-like"/>
    <property type="match status" value="1"/>
</dbReference>
<dbReference type="EMBL" id="JAAXOX010000004">
    <property type="protein sequence ID" value="NKY22997.1"/>
    <property type="molecule type" value="Genomic_DNA"/>
</dbReference>
<proteinExistence type="inferred from homology"/>
<accession>A0A7X6KVF6</accession>
<protein>
    <submittedName>
        <fullName evidence="5">AMP-binding protein</fullName>
    </submittedName>
</protein>
<organism evidence="5 6">
    <name type="scientific">Cellulomonas denverensis</name>
    <dbReference type="NCBI Taxonomy" id="264297"/>
    <lineage>
        <taxon>Bacteria</taxon>
        <taxon>Bacillati</taxon>
        <taxon>Actinomycetota</taxon>
        <taxon>Actinomycetes</taxon>
        <taxon>Micrococcales</taxon>
        <taxon>Cellulomonadaceae</taxon>
        <taxon>Cellulomonas</taxon>
    </lineage>
</organism>
<dbReference type="Pfam" id="PF00501">
    <property type="entry name" value="AMP-binding"/>
    <property type="match status" value="1"/>
</dbReference>
<gene>
    <name evidence="5" type="ORF">HGA03_10025</name>
</gene>
<dbReference type="SUPFAM" id="SSF56801">
    <property type="entry name" value="Acetyl-CoA synthetase-like"/>
    <property type="match status" value="1"/>
</dbReference>
<dbReference type="InterPro" id="IPR000873">
    <property type="entry name" value="AMP-dep_synth/lig_dom"/>
</dbReference>
<comment type="caution">
    <text evidence="5">The sequence shown here is derived from an EMBL/GenBank/DDBJ whole genome shotgun (WGS) entry which is preliminary data.</text>
</comment>
<dbReference type="Pfam" id="PF13193">
    <property type="entry name" value="AMP-binding_C"/>
    <property type="match status" value="1"/>
</dbReference>
<dbReference type="PANTHER" id="PTHR43201">
    <property type="entry name" value="ACYL-COA SYNTHETASE"/>
    <property type="match status" value="1"/>
</dbReference>
<sequence length="525" mass="57431">MAKNNTAPLTVRSQSIGDIPRRSAVRNPSSTAIIDGDTRFTYAELDGVCDRVAAAAQSAGLAKGDVVMVMSRNCWQLAVLPWSIARAGAVLAPVNTFLTADEVSKLITLVDPRAFIVDRHCVEVATEALEMAGRSDVTRLVIEPSSKATELGWGDFGDWASFEGTPNRVDVDDSDPVRLMFTSGSESLPKAVMLSSRALMWQYASVVADGEYVADDVELHFMPMYHTGQMDAFLGPDLYVGATSVIVRNGTPTEIMRMLKAHQVTKMFATPTKWIEILASPDFNAESFASVRKGYYGASAMPVQVLRRLHEQLPHVRLWNYYGQTEMSPIATVLTPEEQIAFAGSAGRPALNVEMAILDEENKPLADGVVGEVCFRSPHTALGYYRDEAATRHLFRGGWLHSGDLGYRAPTGRLYFVDRMRDTINIGGEKVSTVEVENAITSHEDVHECAVFGVADPVYIEAVIAVVVPRPGAAVDPKALQTFARRILASFKVPRHIFVVEALPKNGTGKVLKRQLREQYGNVGL</sequence>
<dbReference type="InterPro" id="IPR020845">
    <property type="entry name" value="AMP-binding_CS"/>
</dbReference>
<dbReference type="AlphaFoldDB" id="A0A7X6KVF6"/>
<dbReference type="GO" id="GO:0006631">
    <property type="term" value="P:fatty acid metabolic process"/>
    <property type="evidence" value="ECO:0007669"/>
    <property type="project" value="TreeGrafter"/>
</dbReference>
<evidence type="ECO:0000313" key="6">
    <source>
        <dbReference type="Proteomes" id="UP000581206"/>
    </source>
</evidence>
<evidence type="ECO:0000259" key="4">
    <source>
        <dbReference type="Pfam" id="PF13193"/>
    </source>
</evidence>
<dbReference type="Gene3D" id="3.30.300.30">
    <property type="match status" value="1"/>
</dbReference>
<feature type="domain" description="AMP-dependent synthetase/ligase" evidence="3">
    <location>
        <begin position="21"/>
        <end position="385"/>
    </location>
</feature>
<dbReference type="GO" id="GO:0031956">
    <property type="term" value="F:medium-chain fatty acid-CoA ligase activity"/>
    <property type="evidence" value="ECO:0007669"/>
    <property type="project" value="TreeGrafter"/>
</dbReference>
<evidence type="ECO:0000256" key="2">
    <source>
        <dbReference type="ARBA" id="ARBA00022598"/>
    </source>
</evidence>
<evidence type="ECO:0000256" key="1">
    <source>
        <dbReference type="ARBA" id="ARBA00006432"/>
    </source>
</evidence>
<reference evidence="5 6" key="1">
    <citation type="submission" date="2020-04" db="EMBL/GenBank/DDBJ databases">
        <title>MicrobeNet Type strains.</title>
        <authorList>
            <person name="Nicholson A.C."/>
        </authorList>
    </citation>
    <scope>NUCLEOTIDE SEQUENCE [LARGE SCALE GENOMIC DNA]</scope>
    <source>
        <strain evidence="5 6">ATCC BAA-788</strain>
    </source>
</reference>
<dbReference type="PANTHER" id="PTHR43201:SF5">
    <property type="entry name" value="MEDIUM-CHAIN ACYL-COA LIGASE ACSF2, MITOCHONDRIAL"/>
    <property type="match status" value="1"/>
</dbReference>
<dbReference type="Proteomes" id="UP000581206">
    <property type="component" value="Unassembled WGS sequence"/>
</dbReference>
<feature type="domain" description="AMP-binding enzyme C-terminal" evidence="4">
    <location>
        <begin position="435"/>
        <end position="510"/>
    </location>
</feature>
<dbReference type="InterPro" id="IPR042099">
    <property type="entry name" value="ANL_N_sf"/>
</dbReference>